<reference evidence="1" key="1">
    <citation type="journal article" date="2014" name="Front. Microbiol.">
        <title>High frequency of phylogenetically diverse reductive dehalogenase-homologous genes in deep subseafloor sedimentary metagenomes.</title>
        <authorList>
            <person name="Kawai M."/>
            <person name="Futagami T."/>
            <person name="Toyoda A."/>
            <person name="Takaki Y."/>
            <person name="Nishi S."/>
            <person name="Hori S."/>
            <person name="Arai W."/>
            <person name="Tsubouchi T."/>
            <person name="Morono Y."/>
            <person name="Uchiyama I."/>
            <person name="Ito T."/>
            <person name="Fujiyama A."/>
            <person name="Inagaki F."/>
            <person name="Takami H."/>
        </authorList>
    </citation>
    <scope>NUCLEOTIDE SEQUENCE</scope>
    <source>
        <strain evidence="1">Expedition CK06-06</strain>
    </source>
</reference>
<gene>
    <name evidence="1" type="ORF">S03H2_69782</name>
</gene>
<accession>X1K0R1</accession>
<sequence>MVEVQEEQKYKRLRKLAQELHLPIPEAFIELEVFDKDGRLLQRHKQRSHSWTRNAYNLLLSQMGAKNMDDAAFGAGLLSIKDTVAAPRDGDKGVTISSADNFEDFGAGYRAAAASIINGVQVG</sequence>
<organism evidence="1">
    <name type="scientific">marine sediment metagenome</name>
    <dbReference type="NCBI Taxonomy" id="412755"/>
    <lineage>
        <taxon>unclassified sequences</taxon>
        <taxon>metagenomes</taxon>
        <taxon>ecological metagenomes</taxon>
    </lineage>
</organism>
<dbReference type="EMBL" id="BARU01046190">
    <property type="protein sequence ID" value="GAI00073.1"/>
    <property type="molecule type" value="Genomic_DNA"/>
</dbReference>
<proteinExistence type="predicted"/>
<protein>
    <submittedName>
        <fullName evidence="1">Uncharacterized protein</fullName>
    </submittedName>
</protein>
<evidence type="ECO:0000313" key="1">
    <source>
        <dbReference type="EMBL" id="GAI00073.1"/>
    </source>
</evidence>
<comment type="caution">
    <text evidence="1">The sequence shown here is derived from an EMBL/GenBank/DDBJ whole genome shotgun (WGS) entry which is preliminary data.</text>
</comment>
<dbReference type="AlphaFoldDB" id="X1K0R1"/>
<feature type="non-terminal residue" evidence="1">
    <location>
        <position position="123"/>
    </location>
</feature>
<name>X1K0R1_9ZZZZ</name>